<reference evidence="4" key="1">
    <citation type="submission" date="2025-08" db="UniProtKB">
        <authorList>
            <consortium name="RefSeq"/>
        </authorList>
    </citation>
    <scope>IDENTIFICATION</scope>
    <source>
        <strain evidence="4">J_2021</strain>
        <tissue evidence="4">Erythrocytes</tissue>
    </source>
</reference>
<accession>A0A8J1MLC9</accession>
<protein>
    <submittedName>
        <fullName evidence="4">Uncharacterized protein LOC121401373</fullName>
    </submittedName>
</protein>
<dbReference type="RefSeq" id="XP_041441840.1">
    <property type="nucleotide sequence ID" value="XM_041585906.1"/>
</dbReference>
<evidence type="ECO:0000313" key="3">
    <source>
        <dbReference type="Proteomes" id="UP000186698"/>
    </source>
</evidence>
<sequence>MSLLTSSSVLLHLPSCCVTCSSLQMYSSPGISQIMTIPSWINASYQSRGCSSRAPHSLLKGIVCFWQVKYTLSSASLIDTRPPVVLPALLSKYVEAPEIFGEIHEMAERKKSVVPGALIPGRYSFTVRSNYFTVHDSFASIGEDLAQSLTQVLLLVSEVVMLAGSAASSVLFFLADIVKILSKAVTPLLHIGLTLCHLLWLMVLSIIILLKYSLGMLEAPSLAWNTQTSPQNNKDEKQIFLTKDGHTLTDPRRYLTDWSAAPTNGFLNGQQYIGKDKSYFFT</sequence>
<keyword evidence="1" id="KW-0812">Transmembrane</keyword>
<dbReference type="AlphaFoldDB" id="A0A8J1MLC9"/>
<dbReference type="KEGG" id="xla:121401373"/>
<evidence type="ECO:0000313" key="4">
    <source>
        <dbReference type="RefSeq" id="XP_041441840.1"/>
    </source>
</evidence>
<dbReference type="Proteomes" id="UP000186698">
    <property type="component" value="Chromosome 3L"/>
</dbReference>
<gene>
    <name evidence="4" type="primary">LOC121401373</name>
</gene>
<feature type="signal peptide" evidence="2">
    <location>
        <begin position="1"/>
        <end position="19"/>
    </location>
</feature>
<keyword evidence="3" id="KW-1185">Reference proteome</keyword>
<keyword evidence="1" id="KW-0472">Membrane</keyword>
<dbReference type="GeneID" id="121401373"/>
<keyword evidence="2" id="KW-0732">Signal</keyword>
<name>A0A8J1MLC9_XENLA</name>
<feature type="transmembrane region" description="Helical" evidence="1">
    <location>
        <begin position="187"/>
        <end position="210"/>
    </location>
</feature>
<feature type="transmembrane region" description="Helical" evidence="1">
    <location>
        <begin position="152"/>
        <end position="175"/>
    </location>
</feature>
<proteinExistence type="predicted"/>
<organism evidence="3 4">
    <name type="scientific">Xenopus laevis</name>
    <name type="common">African clawed frog</name>
    <dbReference type="NCBI Taxonomy" id="8355"/>
    <lineage>
        <taxon>Eukaryota</taxon>
        <taxon>Metazoa</taxon>
        <taxon>Chordata</taxon>
        <taxon>Craniata</taxon>
        <taxon>Vertebrata</taxon>
        <taxon>Euteleostomi</taxon>
        <taxon>Amphibia</taxon>
        <taxon>Batrachia</taxon>
        <taxon>Anura</taxon>
        <taxon>Pipoidea</taxon>
        <taxon>Pipidae</taxon>
        <taxon>Xenopodinae</taxon>
        <taxon>Xenopus</taxon>
        <taxon>Xenopus</taxon>
    </lineage>
</organism>
<keyword evidence="1" id="KW-1133">Transmembrane helix</keyword>
<evidence type="ECO:0000256" key="1">
    <source>
        <dbReference type="SAM" id="Phobius"/>
    </source>
</evidence>
<feature type="chain" id="PRO_5035243112" evidence="2">
    <location>
        <begin position="20"/>
        <end position="282"/>
    </location>
</feature>
<evidence type="ECO:0000256" key="2">
    <source>
        <dbReference type="SAM" id="SignalP"/>
    </source>
</evidence>